<feature type="domain" description="SnoaL-like" evidence="1">
    <location>
        <begin position="4"/>
        <end position="130"/>
    </location>
</feature>
<comment type="caution">
    <text evidence="2">The sequence shown here is derived from an EMBL/GenBank/DDBJ whole genome shotgun (WGS) entry which is preliminary data.</text>
</comment>
<protein>
    <submittedName>
        <fullName evidence="2">Nuclear transport factor 2 family protein</fullName>
    </submittedName>
</protein>
<organism evidence="2 3">
    <name type="scientific">Stagnimonas aquatica</name>
    <dbReference type="NCBI Taxonomy" id="2689987"/>
    <lineage>
        <taxon>Bacteria</taxon>
        <taxon>Pseudomonadati</taxon>
        <taxon>Pseudomonadota</taxon>
        <taxon>Gammaproteobacteria</taxon>
        <taxon>Nevskiales</taxon>
        <taxon>Nevskiaceae</taxon>
        <taxon>Stagnimonas</taxon>
    </lineage>
</organism>
<dbReference type="Proteomes" id="UP000282106">
    <property type="component" value="Unassembled WGS sequence"/>
</dbReference>
<dbReference type="InterPro" id="IPR037401">
    <property type="entry name" value="SnoaL-like"/>
</dbReference>
<dbReference type="InterPro" id="IPR032710">
    <property type="entry name" value="NTF2-like_dom_sf"/>
</dbReference>
<dbReference type="Pfam" id="PF13577">
    <property type="entry name" value="SnoaL_4"/>
    <property type="match status" value="1"/>
</dbReference>
<reference evidence="2 3" key="1">
    <citation type="submission" date="2018-10" db="EMBL/GenBank/DDBJ databases">
        <authorList>
            <person name="Chen W.-M."/>
        </authorList>
    </citation>
    <scope>NUCLEOTIDE SEQUENCE [LARGE SCALE GENOMIC DNA]</scope>
    <source>
        <strain evidence="2 3">THS-13</strain>
    </source>
</reference>
<dbReference type="Gene3D" id="3.10.450.50">
    <property type="match status" value="1"/>
</dbReference>
<gene>
    <name evidence="2" type="ORF">ED208_06960</name>
</gene>
<name>A0A3N0VHE1_9GAMM</name>
<dbReference type="RefSeq" id="WP_123211144.1">
    <property type="nucleotide sequence ID" value="NZ_RJVO01000002.1"/>
</dbReference>
<dbReference type="InParanoid" id="A0A3N0VHE1"/>
<sequence length="171" mass="19874">MSLQQLEDLEAIKRLKYAYCRCIDTANVEELKGLFTEDASVRYEGGSYLFETEGRDKILDAIRYAFHADAVAQHHVNHPEIDFVSDTEATGVWYLKDWFLDLKLRIITDGAAFYRDTYVKQNGKWRIKRATYTRVYELVIPVEGEPKLTAHYLAKHGQKLPEQANEALQRK</sequence>
<evidence type="ECO:0000313" key="2">
    <source>
        <dbReference type="EMBL" id="ROH92101.1"/>
    </source>
</evidence>
<evidence type="ECO:0000259" key="1">
    <source>
        <dbReference type="Pfam" id="PF13577"/>
    </source>
</evidence>
<proteinExistence type="predicted"/>
<dbReference type="CDD" id="cd00531">
    <property type="entry name" value="NTF2_like"/>
    <property type="match status" value="1"/>
</dbReference>
<dbReference type="EMBL" id="RJVO01000002">
    <property type="protein sequence ID" value="ROH92101.1"/>
    <property type="molecule type" value="Genomic_DNA"/>
</dbReference>
<dbReference type="SUPFAM" id="SSF54427">
    <property type="entry name" value="NTF2-like"/>
    <property type="match status" value="1"/>
</dbReference>
<keyword evidence="3" id="KW-1185">Reference proteome</keyword>
<accession>A0A3N0VHE1</accession>
<dbReference type="AlphaFoldDB" id="A0A3N0VHE1"/>
<evidence type="ECO:0000313" key="3">
    <source>
        <dbReference type="Proteomes" id="UP000282106"/>
    </source>
</evidence>